<sequence length="351" mass="40513">MNSNLNHFNDNMELPKLSICIATYNRGQFIGETLDSILGQIVSDVELVIVDGASPDNTPEVMAQYLLRYPEIRYFREQENSGVDGDYDKAVGYARGEYCWLMTDDDLLCPRAISRVLESINGVFDLVVVNSEIRNIDFSRVLKTRFLKFTSDREYATKDGEKFFSDVANYLSFIGGVVIKRNLWMERDRSSYYGTLFIHVGVIFQNPPINRVKVIADPLIIIRYGNAMWTSRRFEIWMFKWPQLIWSFPDFSDQSKSVACCKEPWRQIKKLILYRAIGGYSLSEYSHFMAGRTKGLSRGVYMAIAMFPATIANFFAILYCVCVNRNARSGLYDLSRSRYATRASRFLARFL</sequence>
<dbReference type="InterPro" id="IPR029044">
    <property type="entry name" value="Nucleotide-diphossugar_trans"/>
</dbReference>
<dbReference type="EMBL" id="OU912926">
    <property type="protein sequence ID" value="CAG9934023.1"/>
    <property type="molecule type" value="Genomic_DNA"/>
</dbReference>
<evidence type="ECO:0000313" key="3">
    <source>
        <dbReference type="EMBL" id="CAG9934023.1"/>
    </source>
</evidence>
<evidence type="ECO:0000256" key="1">
    <source>
        <dbReference type="SAM" id="Phobius"/>
    </source>
</evidence>
<name>A0ABM8Z2I7_9PROT</name>
<dbReference type="RefSeq" id="WP_239797714.1">
    <property type="nucleotide sequence ID" value="NZ_OU912926.1"/>
</dbReference>
<dbReference type="PANTHER" id="PTHR22916">
    <property type="entry name" value="GLYCOSYLTRANSFERASE"/>
    <property type="match status" value="1"/>
</dbReference>
<keyword evidence="1" id="KW-1133">Transmembrane helix</keyword>
<dbReference type="Proteomes" id="UP000839052">
    <property type="component" value="Chromosome"/>
</dbReference>
<organism evidence="3 4">
    <name type="scientific">Candidatus Nitrotoga arctica</name>
    <dbReference type="NCBI Taxonomy" id="453162"/>
    <lineage>
        <taxon>Bacteria</taxon>
        <taxon>Pseudomonadati</taxon>
        <taxon>Pseudomonadota</taxon>
        <taxon>Betaproteobacteria</taxon>
        <taxon>Nitrosomonadales</taxon>
        <taxon>Gallionellaceae</taxon>
        <taxon>Candidatus Nitrotoga</taxon>
    </lineage>
</organism>
<feature type="transmembrane region" description="Helical" evidence="1">
    <location>
        <begin position="299"/>
        <end position="319"/>
    </location>
</feature>
<protein>
    <submittedName>
        <fullName evidence="3">Glyco_trans_2-like domain-containing protein</fullName>
    </submittedName>
</protein>
<dbReference type="PANTHER" id="PTHR22916:SF3">
    <property type="entry name" value="UDP-GLCNAC:BETAGAL BETA-1,3-N-ACETYLGLUCOSAMINYLTRANSFERASE-LIKE PROTEIN 1"/>
    <property type="match status" value="1"/>
</dbReference>
<feature type="domain" description="Glycosyltransferase 2-like" evidence="2">
    <location>
        <begin position="18"/>
        <end position="147"/>
    </location>
</feature>
<accession>A0ABM8Z2I7</accession>
<evidence type="ECO:0000313" key="4">
    <source>
        <dbReference type="Proteomes" id="UP000839052"/>
    </source>
</evidence>
<dbReference type="SUPFAM" id="SSF53448">
    <property type="entry name" value="Nucleotide-diphospho-sugar transferases"/>
    <property type="match status" value="1"/>
</dbReference>
<proteinExistence type="predicted"/>
<evidence type="ECO:0000259" key="2">
    <source>
        <dbReference type="Pfam" id="PF00535"/>
    </source>
</evidence>
<gene>
    <name evidence="3" type="ORF">NTG6680_2774</name>
</gene>
<dbReference type="Gene3D" id="3.90.550.10">
    <property type="entry name" value="Spore Coat Polysaccharide Biosynthesis Protein SpsA, Chain A"/>
    <property type="match status" value="1"/>
</dbReference>
<dbReference type="Pfam" id="PF00535">
    <property type="entry name" value="Glycos_transf_2"/>
    <property type="match status" value="1"/>
</dbReference>
<reference evidence="3 4" key="1">
    <citation type="submission" date="2021-10" db="EMBL/GenBank/DDBJ databases">
        <authorList>
            <person name="Koch H."/>
        </authorList>
    </citation>
    <scope>NUCLEOTIDE SEQUENCE [LARGE SCALE GENOMIC DNA]</scope>
    <source>
        <strain evidence="3">6680</strain>
    </source>
</reference>
<keyword evidence="1" id="KW-0812">Transmembrane</keyword>
<dbReference type="InterPro" id="IPR001173">
    <property type="entry name" value="Glyco_trans_2-like"/>
</dbReference>
<keyword evidence="4" id="KW-1185">Reference proteome</keyword>
<dbReference type="CDD" id="cd00761">
    <property type="entry name" value="Glyco_tranf_GTA_type"/>
    <property type="match status" value="1"/>
</dbReference>
<keyword evidence="1" id="KW-0472">Membrane</keyword>